<dbReference type="InterPro" id="IPR009056">
    <property type="entry name" value="Cyt_c-like_dom"/>
</dbReference>
<keyword evidence="9" id="KW-0249">Electron transport</keyword>
<keyword evidence="7 15" id="KW-0479">Metal-binding</keyword>
<evidence type="ECO:0000256" key="4">
    <source>
        <dbReference type="ARBA" id="ARBA00022448"/>
    </source>
</evidence>
<keyword evidence="11 15" id="KW-0408">Iron</keyword>
<dbReference type="SUPFAM" id="SSF49503">
    <property type="entry name" value="Cupredoxins"/>
    <property type="match status" value="1"/>
</dbReference>
<dbReference type="RefSeq" id="WP_138325553.1">
    <property type="nucleotide sequence ID" value="NZ_VCDI01000002.1"/>
</dbReference>
<dbReference type="Proteomes" id="UP000305654">
    <property type="component" value="Unassembled WGS sequence"/>
</dbReference>
<feature type="transmembrane region" description="Helical" evidence="16">
    <location>
        <begin position="71"/>
        <end position="89"/>
    </location>
</feature>
<dbReference type="GO" id="GO:0016020">
    <property type="term" value="C:membrane"/>
    <property type="evidence" value="ECO:0007669"/>
    <property type="project" value="UniProtKB-SubCell"/>
</dbReference>
<keyword evidence="10 16" id="KW-1133">Transmembrane helix</keyword>
<name>A0A5R9J9I4_9PROT</name>
<keyword evidence="12" id="KW-0186">Copper</keyword>
<comment type="similarity">
    <text evidence="2">Belongs to the cytochrome c oxidase subunit 2 family.</text>
</comment>
<keyword evidence="6 16" id="KW-0812">Transmembrane</keyword>
<feature type="domain" description="Cytochrome oxidase subunit II copper A binding" evidence="17">
    <location>
        <begin position="100"/>
        <end position="211"/>
    </location>
</feature>
<keyword evidence="13 16" id="KW-0472">Membrane</keyword>
<dbReference type="SUPFAM" id="SSF81464">
    <property type="entry name" value="Cytochrome c oxidase subunit II-like, transmembrane region"/>
    <property type="match status" value="1"/>
</dbReference>
<evidence type="ECO:0000256" key="13">
    <source>
        <dbReference type="ARBA" id="ARBA00023136"/>
    </source>
</evidence>
<organism evidence="19 20">
    <name type="scientific">Lichenicoccus roseus</name>
    <dbReference type="NCBI Taxonomy" id="2683649"/>
    <lineage>
        <taxon>Bacteria</taxon>
        <taxon>Pseudomonadati</taxon>
        <taxon>Pseudomonadota</taxon>
        <taxon>Alphaproteobacteria</taxon>
        <taxon>Acetobacterales</taxon>
        <taxon>Acetobacteraceae</taxon>
        <taxon>Lichenicoccus</taxon>
    </lineage>
</organism>
<evidence type="ECO:0000313" key="20">
    <source>
        <dbReference type="Proteomes" id="UP000305654"/>
    </source>
</evidence>
<dbReference type="GO" id="GO:0042773">
    <property type="term" value="P:ATP synthesis coupled electron transport"/>
    <property type="evidence" value="ECO:0007669"/>
    <property type="project" value="TreeGrafter"/>
</dbReference>
<reference evidence="19 20" key="1">
    <citation type="submission" date="2019-05" db="EMBL/GenBank/DDBJ databases">
        <authorList>
            <person name="Pankratov T."/>
            <person name="Grouzdev D."/>
        </authorList>
    </citation>
    <scope>NUCLEOTIDE SEQUENCE [LARGE SCALE GENOMIC DNA]</scope>
    <source>
        <strain evidence="19 20">KEBCLARHB70R</strain>
    </source>
</reference>
<evidence type="ECO:0000256" key="11">
    <source>
        <dbReference type="ARBA" id="ARBA00023004"/>
    </source>
</evidence>
<dbReference type="InterPro" id="IPR036257">
    <property type="entry name" value="Cyt_c_oxidase_su2_TM_sf"/>
</dbReference>
<dbReference type="Pfam" id="PF00034">
    <property type="entry name" value="Cytochrom_C"/>
    <property type="match status" value="1"/>
</dbReference>
<evidence type="ECO:0000256" key="3">
    <source>
        <dbReference type="ARBA" id="ARBA00012949"/>
    </source>
</evidence>
<dbReference type="InterPro" id="IPR001505">
    <property type="entry name" value="Copper_CuA"/>
</dbReference>
<protein>
    <recommendedName>
        <fullName evidence="3">cytochrome-c oxidase</fullName>
        <ecNumber evidence="3">7.1.1.9</ecNumber>
    </recommendedName>
</protein>
<accession>A0A5R9J9I4</accession>
<dbReference type="InterPro" id="IPR045187">
    <property type="entry name" value="CcO_II"/>
</dbReference>
<dbReference type="PROSITE" id="PS50857">
    <property type="entry name" value="COX2_CUA"/>
    <property type="match status" value="1"/>
</dbReference>
<evidence type="ECO:0000256" key="14">
    <source>
        <dbReference type="ARBA" id="ARBA00047816"/>
    </source>
</evidence>
<dbReference type="EC" id="7.1.1.9" evidence="3"/>
<feature type="transmembrane region" description="Helical" evidence="16">
    <location>
        <begin position="29"/>
        <end position="51"/>
    </location>
</feature>
<dbReference type="CDD" id="cd13915">
    <property type="entry name" value="CuRO_HCO_II_like_2"/>
    <property type="match status" value="1"/>
</dbReference>
<feature type="domain" description="Cytochrome c" evidence="18">
    <location>
        <begin position="217"/>
        <end position="311"/>
    </location>
</feature>
<evidence type="ECO:0000256" key="15">
    <source>
        <dbReference type="PROSITE-ProRule" id="PRU00433"/>
    </source>
</evidence>
<sequence>MKPDQQALALWPTSASLNAAETDHLVFGFTALTLLLTVPIFIAITVFAIWFRDGRIAHRSYRENRNRLLEVSWMLIPFLLTLVFFYWGARMFDTQKHAPGDAIHISAIAKQWMWKFQHPGGQAEINDLHVPAGQPVVITMISQDVIHALFLPALRIQMETLPDRYTELWFKADRPGTYRLYCSEYCGTDHSEMGGYLTIMQPAAYQRWLERSSTPGSLVAQGRAAFSAHGCSGCHDGGGMVRAPSLAGLFGSPVPLASGGTLVADDGYIRDKILDPGRNQIAGYRQLMPSFKGAIDEGEMIALVSYVKSLGSAAPSEGATP</sequence>
<keyword evidence="8" id="KW-1278">Translocase</keyword>
<evidence type="ECO:0000259" key="18">
    <source>
        <dbReference type="PROSITE" id="PS51007"/>
    </source>
</evidence>
<evidence type="ECO:0000256" key="8">
    <source>
        <dbReference type="ARBA" id="ARBA00022967"/>
    </source>
</evidence>
<evidence type="ECO:0000256" key="16">
    <source>
        <dbReference type="SAM" id="Phobius"/>
    </source>
</evidence>
<keyword evidence="4" id="KW-0813">Transport</keyword>
<evidence type="ECO:0000256" key="10">
    <source>
        <dbReference type="ARBA" id="ARBA00022989"/>
    </source>
</evidence>
<dbReference type="GO" id="GO:0005507">
    <property type="term" value="F:copper ion binding"/>
    <property type="evidence" value="ECO:0007669"/>
    <property type="project" value="InterPro"/>
</dbReference>
<dbReference type="GO" id="GO:0004129">
    <property type="term" value="F:cytochrome-c oxidase activity"/>
    <property type="evidence" value="ECO:0007669"/>
    <property type="project" value="UniProtKB-EC"/>
</dbReference>
<keyword evidence="5 15" id="KW-0349">Heme</keyword>
<evidence type="ECO:0000256" key="5">
    <source>
        <dbReference type="ARBA" id="ARBA00022617"/>
    </source>
</evidence>
<evidence type="ECO:0000259" key="17">
    <source>
        <dbReference type="PROSITE" id="PS50857"/>
    </source>
</evidence>
<dbReference type="SUPFAM" id="SSF46626">
    <property type="entry name" value="Cytochrome c"/>
    <property type="match status" value="1"/>
</dbReference>
<comment type="subcellular location">
    <subcellularLocation>
        <location evidence="1">Membrane</location>
        <topology evidence="1">Multi-pass membrane protein</topology>
    </subcellularLocation>
</comment>
<dbReference type="InterPro" id="IPR036909">
    <property type="entry name" value="Cyt_c-like_dom_sf"/>
</dbReference>
<dbReference type="Pfam" id="PF00116">
    <property type="entry name" value="COX2"/>
    <property type="match status" value="1"/>
</dbReference>
<dbReference type="AlphaFoldDB" id="A0A5R9J9I4"/>
<evidence type="ECO:0000256" key="2">
    <source>
        <dbReference type="ARBA" id="ARBA00007866"/>
    </source>
</evidence>
<dbReference type="EMBL" id="VCDI01000002">
    <property type="protein sequence ID" value="TLU73473.1"/>
    <property type="molecule type" value="Genomic_DNA"/>
</dbReference>
<dbReference type="PROSITE" id="PS51007">
    <property type="entry name" value="CYTC"/>
    <property type="match status" value="1"/>
</dbReference>
<proteinExistence type="inferred from homology"/>
<keyword evidence="20" id="KW-1185">Reference proteome</keyword>
<dbReference type="PANTHER" id="PTHR22888:SF9">
    <property type="entry name" value="CYTOCHROME C OXIDASE SUBUNIT 2"/>
    <property type="match status" value="1"/>
</dbReference>
<dbReference type="PROSITE" id="PS00078">
    <property type="entry name" value="COX2"/>
    <property type="match status" value="1"/>
</dbReference>
<dbReference type="OrthoDB" id="9781261at2"/>
<comment type="caution">
    <text evidence="19">The sequence shown here is derived from an EMBL/GenBank/DDBJ whole genome shotgun (WGS) entry which is preliminary data.</text>
</comment>
<evidence type="ECO:0000313" key="19">
    <source>
        <dbReference type="EMBL" id="TLU73473.1"/>
    </source>
</evidence>
<dbReference type="Gene3D" id="1.10.287.90">
    <property type="match status" value="1"/>
</dbReference>
<evidence type="ECO:0000256" key="6">
    <source>
        <dbReference type="ARBA" id="ARBA00022692"/>
    </source>
</evidence>
<evidence type="ECO:0000256" key="1">
    <source>
        <dbReference type="ARBA" id="ARBA00004141"/>
    </source>
</evidence>
<dbReference type="PANTHER" id="PTHR22888">
    <property type="entry name" value="CYTOCHROME C OXIDASE, SUBUNIT II"/>
    <property type="match status" value="1"/>
</dbReference>
<evidence type="ECO:0000256" key="7">
    <source>
        <dbReference type="ARBA" id="ARBA00022723"/>
    </source>
</evidence>
<dbReference type="Gene3D" id="2.60.40.420">
    <property type="entry name" value="Cupredoxins - blue copper proteins"/>
    <property type="match status" value="1"/>
</dbReference>
<comment type="catalytic activity">
    <reaction evidence="14">
        <text>4 Fe(II)-[cytochrome c] + O2 + 8 H(+)(in) = 4 Fe(III)-[cytochrome c] + 2 H2O + 4 H(+)(out)</text>
        <dbReference type="Rhea" id="RHEA:11436"/>
        <dbReference type="Rhea" id="RHEA-COMP:10350"/>
        <dbReference type="Rhea" id="RHEA-COMP:14399"/>
        <dbReference type="ChEBI" id="CHEBI:15377"/>
        <dbReference type="ChEBI" id="CHEBI:15378"/>
        <dbReference type="ChEBI" id="CHEBI:15379"/>
        <dbReference type="ChEBI" id="CHEBI:29033"/>
        <dbReference type="ChEBI" id="CHEBI:29034"/>
        <dbReference type="EC" id="7.1.1.9"/>
    </reaction>
</comment>
<dbReference type="GO" id="GO:0020037">
    <property type="term" value="F:heme binding"/>
    <property type="evidence" value="ECO:0007669"/>
    <property type="project" value="InterPro"/>
</dbReference>
<dbReference type="InterPro" id="IPR008972">
    <property type="entry name" value="Cupredoxin"/>
</dbReference>
<gene>
    <name evidence="19" type="ORF">FE263_08790</name>
</gene>
<evidence type="ECO:0000256" key="9">
    <source>
        <dbReference type="ARBA" id="ARBA00022982"/>
    </source>
</evidence>
<dbReference type="InterPro" id="IPR002429">
    <property type="entry name" value="CcO_II-like_C"/>
</dbReference>
<evidence type="ECO:0000256" key="12">
    <source>
        <dbReference type="ARBA" id="ARBA00023008"/>
    </source>
</evidence>
<dbReference type="Gene3D" id="1.10.760.10">
    <property type="entry name" value="Cytochrome c-like domain"/>
    <property type="match status" value="1"/>
</dbReference>